<organism evidence="1 2">
    <name type="scientific">Dufourea novaeangliae</name>
    <name type="common">Sweat bee</name>
    <dbReference type="NCBI Taxonomy" id="178035"/>
    <lineage>
        <taxon>Eukaryota</taxon>
        <taxon>Metazoa</taxon>
        <taxon>Ecdysozoa</taxon>
        <taxon>Arthropoda</taxon>
        <taxon>Hexapoda</taxon>
        <taxon>Insecta</taxon>
        <taxon>Pterygota</taxon>
        <taxon>Neoptera</taxon>
        <taxon>Endopterygota</taxon>
        <taxon>Hymenoptera</taxon>
        <taxon>Apocrita</taxon>
        <taxon>Aculeata</taxon>
        <taxon>Apoidea</taxon>
        <taxon>Anthophila</taxon>
        <taxon>Halictidae</taxon>
        <taxon>Rophitinae</taxon>
        <taxon>Dufourea</taxon>
    </lineage>
</organism>
<gene>
    <name evidence="1" type="ORF">WN55_10849</name>
</gene>
<dbReference type="AlphaFoldDB" id="A0A154P9L8"/>
<proteinExistence type="predicted"/>
<protein>
    <submittedName>
        <fullName evidence="1">Uncharacterized protein</fullName>
    </submittedName>
</protein>
<dbReference type="Proteomes" id="UP000076502">
    <property type="component" value="Unassembled WGS sequence"/>
</dbReference>
<evidence type="ECO:0000313" key="1">
    <source>
        <dbReference type="EMBL" id="KZC08531.1"/>
    </source>
</evidence>
<dbReference type="EMBL" id="KQ434849">
    <property type="protein sequence ID" value="KZC08531.1"/>
    <property type="molecule type" value="Genomic_DNA"/>
</dbReference>
<name>A0A154P9L8_DUFNO</name>
<keyword evidence="2" id="KW-1185">Reference proteome</keyword>
<evidence type="ECO:0000313" key="2">
    <source>
        <dbReference type="Proteomes" id="UP000076502"/>
    </source>
</evidence>
<sequence length="128" mass="14355">MNEGETRFAALTTFKGAGNGSRGIDDGSNHDADTLCIPRLMVLDFEENDRTGLQECRRKSGYRYGHATIDTDRAFMCDRRYRRKSVPHSEILSIPSILPCSSPSNRQALSRVHARSMVLIGSGQFFAW</sequence>
<reference evidence="1 2" key="1">
    <citation type="submission" date="2015-07" db="EMBL/GenBank/DDBJ databases">
        <title>The genome of Dufourea novaeangliae.</title>
        <authorList>
            <person name="Pan H."/>
            <person name="Kapheim K."/>
        </authorList>
    </citation>
    <scope>NUCLEOTIDE SEQUENCE [LARGE SCALE GENOMIC DNA]</scope>
    <source>
        <strain evidence="1">0120121106</strain>
        <tissue evidence="1">Whole body</tissue>
    </source>
</reference>
<accession>A0A154P9L8</accession>